<dbReference type="RefSeq" id="YP_009546185.1">
    <property type="nucleotide sequence ID" value="NC_040153.1"/>
</dbReference>
<proteinExistence type="predicted"/>
<accession>A0A3G1IW09</accession>
<name>A0A3G1IW09_9EUKA</name>
<feature type="transmembrane region" description="Helical" evidence="1">
    <location>
        <begin position="12"/>
        <end position="32"/>
    </location>
</feature>
<sequence length="47" mass="5626">MFINNEHLFKININCLLMVLTFYLKAIIYTNIHISVNKQFFVMAVVY</sequence>
<reference evidence="2" key="1">
    <citation type="submission" date="2017-05" db="EMBL/GenBank/DDBJ databases">
        <title>Plastid comparative genomics reveals ancient divergence between Glaucophyte genera.</title>
        <authorList>
            <person name="Figueroa-Martinez F.J."/>
            <person name="Jackson C."/>
            <person name="Reyes-Prieto A."/>
        </authorList>
    </citation>
    <scope>NUCLEOTIDE SEQUENCE</scope>
    <source>
        <strain evidence="2">SAG 46.84</strain>
    </source>
</reference>
<dbReference type="AlphaFoldDB" id="A0A3G1IW09"/>
<geneLocation type="plastid" evidence="2"/>
<keyword evidence="1" id="KW-0812">Transmembrane</keyword>
<dbReference type="EMBL" id="MF167426">
    <property type="protein sequence ID" value="ASQ40246.1"/>
    <property type="molecule type" value="Genomic_DNA"/>
</dbReference>
<keyword evidence="1" id="KW-0472">Membrane</keyword>
<keyword evidence="2" id="KW-0934">Plastid</keyword>
<evidence type="ECO:0000256" key="1">
    <source>
        <dbReference type="SAM" id="Phobius"/>
    </source>
</evidence>
<dbReference type="GeneID" id="38572650"/>
<protein>
    <submittedName>
        <fullName evidence="2">Uncharacterized protein</fullName>
    </submittedName>
</protein>
<keyword evidence="1" id="KW-1133">Transmembrane helix</keyword>
<gene>
    <name evidence="2" type="primary">orf255</name>
</gene>
<evidence type="ECO:0000313" key="2">
    <source>
        <dbReference type="EMBL" id="ASQ40246.1"/>
    </source>
</evidence>
<organism evidence="2">
    <name type="scientific">Gloeochaete wittrockiana</name>
    <dbReference type="NCBI Taxonomy" id="38269"/>
    <lineage>
        <taxon>Eukaryota</taxon>
        <taxon>Glaucocystophyceae</taxon>
        <taxon>Gloeochaetales</taxon>
        <taxon>Gloeochaetaceae</taxon>
        <taxon>Gloeochaete</taxon>
    </lineage>
</organism>